<comment type="caution">
    <text evidence="2">The sequence shown here is derived from an EMBL/GenBank/DDBJ whole genome shotgun (WGS) entry which is preliminary data.</text>
</comment>
<accession>A0A9Q3EH03</accession>
<gene>
    <name evidence="2" type="ORF">O181_058406</name>
</gene>
<keyword evidence="3" id="KW-1185">Reference proteome</keyword>
<dbReference type="AlphaFoldDB" id="A0A9Q3EH03"/>
<evidence type="ECO:0000256" key="1">
    <source>
        <dbReference type="SAM" id="MobiDB-lite"/>
    </source>
</evidence>
<feature type="region of interest" description="Disordered" evidence="1">
    <location>
        <begin position="57"/>
        <end position="99"/>
    </location>
</feature>
<proteinExistence type="predicted"/>
<reference evidence="2" key="1">
    <citation type="submission" date="2021-03" db="EMBL/GenBank/DDBJ databases">
        <title>Draft genome sequence of rust myrtle Austropuccinia psidii MF-1, a brazilian biotype.</title>
        <authorList>
            <person name="Quecine M.C."/>
            <person name="Pachon D.M.R."/>
            <person name="Bonatelli M.L."/>
            <person name="Correr F.H."/>
            <person name="Franceschini L.M."/>
            <person name="Leite T.F."/>
            <person name="Margarido G.R.A."/>
            <person name="Almeida C.A."/>
            <person name="Ferrarezi J.A."/>
            <person name="Labate C.A."/>
        </authorList>
    </citation>
    <scope>NUCLEOTIDE SEQUENCE</scope>
    <source>
        <strain evidence="2">MF-1</strain>
    </source>
</reference>
<name>A0A9Q3EH03_9BASI</name>
<dbReference type="Proteomes" id="UP000765509">
    <property type="component" value="Unassembled WGS sequence"/>
</dbReference>
<evidence type="ECO:0000313" key="2">
    <source>
        <dbReference type="EMBL" id="MBW0518691.1"/>
    </source>
</evidence>
<sequence length="99" mass="11271">MEPIQSNDNSNSTMMLTTTPDVPNMLASLIKLQQSLAFQIRNLKDDVDRMKVSSVSQKSKVTYDTKQKPHQNHLQNTRIPNVPYLSHHHPPVLHGKESL</sequence>
<evidence type="ECO:0000313" key="3">
    <source>
        <dbReference type="Proteomes" id="UP000765509"/>
    </source>
</evidence>
<organism evidence="2 3">
    <name type="scientific">Austropuccinia psidii MF-1</name>
    <dbReference type="NCBI Taxonomy" id="1389203"/>
    <lineage>
        <taxon>Eukaryota</taxon>
        <taxon>Fungi</taxon>
        <taxon>Dikarya</taxon>
        <taxon>Basidiomycota</taxon>
        <taxon>Pucciniomycotina</taxon>
        <taxon>Pucciniomycetes</taxon>
        <taxon>Pucciniales</taxon>
        <taxon>Sphaerophragmiaceae</taxon>
        <taxon>Austropuccinia</taxon>
    </lineage>
</organism>
<protein>
    <submittedName>
        <fullName evidence="2">Uncharacterized protein</fullName>
    </submittedName>
</protein>
<dbReference type="EMBL" id="AVOT02026805">
    <property type="protein sequence ID" value="MBW0518691.1"/>
    <property type="molecule type" value="Genomic_DNA"/>
</dbReference>